<name>A0A1G8ICD3_9BACI</name>
<dbReference type="RefSeq" id="WP_175487546.1">
    <property type="nucleotide sequence ID" value="NZ_FNDK01000023.1"/>
</dbReference>
<sequence length="49" mass="5938">MKFKLDQTVIFEGEKVIVWDYSHRYKDYEIKKENGDVVRGLSENQLKEM</sequence>
<reference evidence="1 2" key="1">
    <citation type="submission" date="2016-10" db="EMBL/GenBank/DDBJ databases">
        <authorList>
            <person name="de Groot N.N."/>
        </authorList>
    </citation>
    <scope>NUCLEOTIDE SEQUENCE [LARGE SCALE GENOMIC DNA]</scope>
    <source>
        <strain evidence="1 2">DSM 21632</strain>
    </source>
</reference>
<dbReference type="EMBL" id="FNDK01000023">
    <property type="protein sequence ID" value="SDI16678.1"/>
    <property type="molecule type" value="Genomic_DNA"/>
</dbReference>
<evidence type="ECO:0000313" key="1">
    <source>
        <dbReference type="EMBL" id="SDI16678.1"/>
    </source>
</evidence>
<evidence type="ECO:0000313" key="2">
    <source>
        <dbReference type="Proteomes" id="UP000199163"/>
    </source>
</evidence>
<keyword evidence="2" id="KW-1185">Reference proteome</keyword>
<accession>A0A1G8ICD3</accession>
<dbReference type="Proteomes" id="UP000199163">
    <property type="component" value="Unassembled WGS sequence"/>
</dbReference>
<dbReference type="AlphaFoldDB" id="A0A1G8ICD3"/>
<protein>
    <submittedName>
        <fullName evidence="1">Uncharacterized protein</fullName>
    </submittedName>
</protein>
<proteinExistence type="predicted"/>
<dbReference type="STRING" id="568899.SAMN05192534_12391"/>
<gene>
    <name evidence="1" type="ORF">SAMN05192534_12391</name>
</gene>
<organism evidence="1 2">
    <name type="scientific">Alteribacillus persepolensis</name>
    <dbReference type="NCBI Taxonomy" id="568899"/>
    <lineage>
        <taxon>Bacteria</taxon>
        <taxon>Bacillati</taxon>
        <taxon>Bacillota</taxon>
        <taxon>Bacilli</taxon>
        <taxon>Bacillales</taxon>
        <taxon>Bacillaceae</taxon>
        <taxon>Alteribacillus</taxon>
    </lineage>
</organism>